<evidence type="ECO:0000256" key="5">
    <source>
        <dbReference type="ARBA" id="ARBA00022714"/>
    </source>
</evidence>
<dbReference type="InterPro" id="IPR016169">
    <property type="entry name" value="FAD-bd_PCMH_sub2"/>
</dbReference>
<dbReference type="SMART" id="SM01008">
    <property type="entry name" value="Ald_Xan_dh_C"/>
    <property type="match status" value="1"/>
</dbReference>
<keyword evidence="5 15" id="KW-0001">2Fe-2S</keyword>
<dbReference type="FunFam" id="3.90.1170.50:FF:000001">
    <property type="entry name" value="Aldehyde oxidase 1"/>
    <property type="match status" value="1"/>
</dbReference>
<feature type="binding site" evidence="14">
    <location>
        <begin position="487"/>
        <end position="491"/>
    </location>
    <ligand>
        <name>FAD</name>
        <dbReference type="ChEBI" id="CHEBI:57692"/>
    </ligand>
</feature>
<feature type="binding site" evidence="15">
    <location>
        <position position="192"/>
    </location>
    <ligand>
        <name>[2Fe-2S] cluster</name>
        <dbReference type="ChEBI" id="CHEBI:190135"/>
        <label>1</label>
    </ligand>
</feature>
<dbReference type="PANTHER" id="PTHR45444:SF3">
    <property type="entry name" value="XANTHINE DEHYDROGENASE"/>
    <property type="match status" value="1"/>
</dbReference>
<dbReference type="Pfam" id="PF01799">
    <property type="entry name" value="Fer2_2"/>
    <property type="match status" value="1"/>
</dbReference>
<feature type="binding site" evidence="15">
    <location>
        <position position="1053"/>
    </location>
    <ligand>
        <name>Mo-molybdopterin</name>
        <dbReference type="ChEBI" id="CHEBI:71302"/>
    </ligand>
    <ligandPart>
        <name>Mo</name>
        <dbReference type="ChEBI" id="CHEBI:28685"/>
    </ligandPart>
</feature>
<keyword evidence="4" id="KW-0285">Flavoprotein</keyword>
<feature type="binding site" evidence="15">
    <location>
        <position position="170"/>
    </location>
    <ligand>
        <name>[2Fe-2S] cluster</name>
        <dbReference type="ChEBI" id="CHEBI:190135"/>
        <label>1</label>
    </ligand>
</feature>
<feature type="domain" description="FAD-binding PCMH-type" evidence="18">
    <location>
        <begin position="369"/>
        <end position="554"/>
    </location>
</feature>
<feature type="binding site" evidence="15">
    <location>
        <position position="270"/>
    </location>
    <ligand>
        <name>[2Fe-2S] cluster</name>
        <dbReference type="ChEBI" id="CHEBI:190135"/>
        <label>2</label>
    </ligand>
</feature>
<evidence type="ECO:0000259" key="18">
    <source>
        <dbReference type="PROSITE" id="PS51387"/>
    </source>
</evidence>
<evidence type="ECO:0000256" key="4">
    <source>
        <dbReference type="ARBA" id="ARBA00022630"/>
    </source>
</evidence>
<feature type="region of interest" description="Disordered" evidence="16">
    <location>
        <begin position="26"/>
        <end position="117"/>
    </location>
</feature>
<keyword evidence="8" id="KW-0560">Oxidoreductase</keyword>
<comment type="cofactor">
    <cofactor evidence="15">
        <name>Mo-molybdopterin</name>
        <dbReference type="ChEBI" id="CHEBI:71302"/>
    </cofactor>
    <text evidence="15">Binds 1 Mo-molybdopterin (Mo-MPT) cofactor per subunit.</text>
</comment>
<dbReference type="SUPFAM" id="SSF55447">
    <property type="entry name" value="CO dehydrogenase flavoprotein C-terminal domain-like"/>
    <property type="match status" value="1"/>
</dbReference>
<dbReference type="PROSITE" id="PS51387">
    <property type="entry name" value="FAD_PCMH"/>
    <property type="match status" value="1"/>
</dbReference>
<dbReference type="InterPro" id="IPR036856">
    <property type="entry name" value="Ald_Oxase/Xan_DH_a/b_sf"/>
</dbReference>
<dbReference type="InterPro" id="IPR012675">
    <property type="entry name" value="Beta-grasp_dom_sf"/>
</dbReference>
<dbReference type="FunFam" id="3.30.365.10:FF:000004">
    <property type="entry name" value="Xanthine dehydrogenase oxidase"/>
    <property type="match status" value="1"/>
</dbReference>
<accession>A0A0D9VVN0</accession>
<evidence type="ECO:0000256" key="16">
    <source>
        <dbReference type="SAM" id="MobiDB-lite"/>
    </source>
</evidence>
<keyword evidence="6 15" id="KW-0479">Metal-binding</keyword>
<dbReference type="Gene3D" id="3.30.390.50">
    <property type="entry name" value="CO dehydrogenase flavoprotein, C-terminal domain"/>
    <property type="match status" value="1"/>
</dbReference>
<dbReference type="Pfam" id="PF00941">
    <property type="entry name" value="FAD_binding_5"/>
    <property type="match status" value="1"/>
</dbReference>
<dbReference type="PIRSF" id="PIRSF000127">
    <property type="entry name" value="Xanthine_DH"/>
    <property type="match status" value="1"/>
</dbReference>
<feature type="binding site" evidence="14">
    <location>
        <begin position="397"/>
        <end position="404"/>
    </location>
    <ligand>
        <name>FAD</name>
        <dbReference type="ChEBI" id="CHEBI:57692"/>
    </ligand>
</feature>
<feature type="binding site" evidence="14">
    <location>
        <position position="1021"/>
    </location>
    <ligand>
        <name>substrate</name>
    </ligand>
</feature>
<dbReference type="eggNOG" id="KOG0430">
    <property type="taxonomic scope" value="Eukaryota"/>
</dbReference>
<dbReference type="InterPro" id="IPR001041">
    <property type="entry name" value="2Fe-2S_ferredoxin-type"/>
</dbReference>
<dbReference type="Gramene" id="LPERR03G19450.1">
    <property type="protein sequence ID" value="LPERR03G19450.1"/>
    <property type="gene ID" value="LPERR03G19450"/>
</dbReference>
<reference evidence="19 20" key="1">
    <citation type="submission" date="2012-08" db="EMBL/GenBank/DDBJ databases">
        <title>Oryza genome evolution.</title>
        <authorList>
            <person name="Wing R.A."/>
        </authorList>
    </citation>
    <scope>NUCLEOTIDE SEQUENCE</scope>
</reference>
<evidence type="ECO:0000256" key="6">
    <source>
        <dbReference type="ARBA" id="ARBA00022723"/>
    </source>
</evidence>
<feature type="binding site" evidence="14">
    <location>
        <position position="943"/>
    </location>
    <ligand>
        <name>substrate</name>
    </ligand>
</feature>
<sequence length="1473" mass="162157">MIFSIFILHRNRGMVKFRMIADPCRLSSSPSPTWHTRTRHPYPHARSDAHACHVLRTSPRPENSRSLLHLHSPDPNLHQTQQERSSSIRSLPQPSSSRSPPRPSAMGSLTKAEEETAAAEEWSDEAIVYVNGVRRVLPDGLAHLTLLQYLRDIGLRGTKLGCGEGGCGACTVMASCYDQTTKKTQHFAMNACLAPLYSVEGMHIITVEGIGNRQQGLHPIQECLAMAHGSQCGFCTPGFVMSMYALLRSSKQPPTEEQIEDSLAGNLCRCTGYRPIIDAFRVFSKRDDLLYINSSPENADGRPICPSTGKPCSCGNEKDIDASESSLLAHTKNYSPCSYNEIDGSVYSEKELIFPPELQLRKVRSLKLNGFNGIKWYRPVKLKQVLHLKACHPNAKLINGNSEVGIETKFKNAQYSVLISVTHVPELHNLIMKEDGIHIGSSVSLAQLQNFLRKVILERDSHEISSCEAVLRQLKWFAGTQIRNVASVGGNICTASPISDLNPLWMATGATFEILDVNNNIRTTPAKDFFLGYRKVDLKPDEILLSVILPWTRPFEFVKEFKQAHRREDDIALVNAGMRVYIRKVEGDWIISDVSIVYGGVAAVPLSASKTETFLTGKKWDYGLLDKTFDLLKEDILLAENAPGGMVEFRSSLTLSFFFKFFLHVNHEMNIKGFWKDGLPAANLSAIESYSRPVGVGTQCYELVRQGTAVGQPVVHTSSMLQVTGEAEYTDDTPTPPNTLHAALVLSTKAHARILCIDASLAKSSPGFVGLFLSKDVPGSNHTGPVVHDEEVFASDVVTCVGQIVGIVVADTHDNAKAAANKVNIEYAELPAILSIEEAVKAGSFHPNTKKCLVKGNVEECFVSGACDRIIEGEVRVGGQEHFYMEPQCTLVWPVDSGNEIHMISSTQAPQKHQKYVANVLGLPQSRVVCKTKRIGGGFGGKETRSAIFAAAASVASYCLRRPVKIVLDRDVDMMTTGQRHSFLGKYKVGFTNDGKILALDLDLYNNGGNSLDLSLPVMERAMFHSDNVYDIPNIKVSGQVCFTNFPSNTAFRGFGGPQAMLIAENWIQHMATELKRCPEEIKELNFQSEGYVLHYGQLLQNSTIRSVWDELKVSCNFIEARKSVIGFNNNNRWRKRGISMVPTKFGISFTSKFMNQAGALVQVYTDGTVLVTHGGVEMGQGLHTKVAQVAASSFNIPLSSVFISETSTDKVPNATPTAASASSDIYGAAVLDACQQIMARMEPIASRGNHKTFSELVQACYMERIDLSAHGFYITPDVGFDWVSGKGTPFYYFTYGAAFAEVEIDTLTGDFHTRTVDIVMDLGSSINPAIDIGQIEGGFIQGLGWVALEELKWGDDNHKWIRPGHLFTCGPGSYKIPSVNDIPLNFKVSLLKGVSNPKVIHSSKAVGEPPFFLGSAILFAIKDAIYAARAEEGHFDWFSLDNPATPERIRMACVDSITKKFATIYYRPKLSV</sequence>
<feature type="binding site" evidence="15">
    <location>
        <position position="939"/>
    </location>
    <ligand>
        <name>Mo-molybdopterin</name>
        <dbReference type="ChEBI" id="CHEBI:71302"/>
    </ligand>
    <ligandPart>
        <name>Mo</name>
        <dbReference type="ChEBI" id="CHEBI:28685"/>
    </ligandPart>
</feature>
<dbReference type="PROSITE" id="PS00197">
    <property type="entry name" value="2FE2S_FER_1"/>
    <property type="match status" value="1"/>
</dbReference>
<dbReference type="InterPro" id="IPR036884">
    <property type="entry name" value="2Fe-2S-bd_dom_sf"/>
</dbReference>
<comment type="cofactor">
    <cofactor evidence="12">
        <name>[2Fe-2S] cluster</name>
        <dbReference type="ChEBI" id="CHEBI:190135"/>
    </cofactor>
</comment>
<dbReference type="InterPro" id="IPR002346">
    <property type="entry name" value="Mopterin_DH_FAD-bd"/>
</dbReference>
<dbReference type="GO" id="GO:0005506">
    <property type="term" value="F:iron ion binding"/>
    <property type="evidence" value="ECO:0007669"/>
    <property type="project" value="InterPro"/>
</dbReference>
<proteinExistence type="inferred from homology"/>
<evidence type="ECO:0000256" key="9">
    <source>
        <dbReference type="ARBA" id="ARBA00023004"/>
    </source>
</evidence>
<dbReference type="InterPro" id="IPR002888">
    <property type="entry name" value="2Fe-2S-bd"/>
</dbReference>
<evidence type="ECO:0000259" key="17">
    <source>
        <dbReference type="PROSITE" id="PS51085"/>
    </source>
</evidence>
<dbReference type="SUPFAM" id="SSF54292">
    <property type="entry name" value="2Fe-2S ferredoxin-like"/>
    <property type="match status" value="1"/>
</dbReference>
<feature type="binding site" evidence="14">
    <location>
        <position position="544"/>
    </location>
    <ligand>
        <name>FAD</name>
        <dbReference type="ChEBI" id="CHEBI:57692"/>
    </ligand>
</feature>
<dbReference type="Pfam" id="PF00111">
    <property type="entry name" value="Fer2"/>
    <property type="match status" value="1"/>
</dbReference>
<evidence type="ECO:0000256" key="14">
    <source>
        <dbReference type="PIRSR" id="PIRSR000127-2"/>
    </source>
</evidence>
<evidence type="ECO:0000256" key="10">
    <source>
        <dbReference type="ARBA" id="ARBA00023014"/>
    </source>
</evidence>
<feature type="binding site" evidence="15">
    <location>
        <position position="1220"/>
    </location>
    <ligand>
        <name>Mo-molybdopterin</name>
        <dbReference type="ChEBI" id="CHEBI:71302"/>
    </ligand>
    <ligandPart>
        <name>Mo</name>
        <dbReference type="ChEBI" id="CHEBI:28685"/>
    </ligandPart>
</feature>
<dbReference type="InterPro" id="IPR006058">
    <property type="entry name" value="2Fe2S_fd_BS"/>
</dbReference>
<dbReference type="Pfam" id="PF02738">
    <property type="entry name" value="MoCoBD_1"/>
    <property type="match status" value="1"/>
</dbReference>
<dbReference type="Gene3D" id="3.30.43.10">
    <property type="entry name" value="Uridine Diphospho-n-acetylenolpyruvylglucosamine Reductase, domain 2"/>
    <property type="match status" value="1"/>
</dbReference>
<evidence type="ECO:0000256" key="1">
    <source>
        <dbReference type="ARBA" id="ARBA00001974"/>
    </source>
</evidence>
<evidence type="ECO:0000256" key="13">
    <source>
        <dbReference type="PIRSR" id="PIRSR000127-1"/>
    </source>
</evidence>
<organism evidence="19 20">
    <name type="scientific">Leersia perrieri</name>
    <dbReference type="NCBI Taxonomy" id="77586"/>
    <lineage>
        <taxon>Eukaryota</taxon>
        <taxon>Viridiplantae</taxon>
        <taxon>Streptophyta</taxon>
        <taxon>Embryophyta</taxon>
        <taxon>Tracheophyta</taxon>
        <taxon>Spermatophyta</taxon>
        <taxon>Magnoliopsida</taxon>
        <taxon>Liliopsida</taxon>
        <taxon>Poales</taxon>
        <taxon>Poaceae</taxon>
        <taxon>BOP clade</taxon>
        <taxon>Oryzoideae</taxon>
        <taxon>Oryzeae</taxon>
        <taxon>Oryzinae</taxon>
        <taxon>Leersia</taxon>
    </lineage>
</organism>
<dbReference type="Gene3D" id="3.30.365.10">
    <property type="entry name" value="Aldehyde oxidase/xanthine dehydrogenase, molybdopterin binding domain"/>
    <property type="match status" value="4"/>
</dbReference>
<feature type="binding site" evidence="14">
    <location>
        <position position="1055"/>
    </location>
    <ligand>
        <name>substrate</name>
    </ligand>
</feature>
<evidence type="ECO:0008006" key="21">
    <source>
        <dbReference type="Google" id="ProtNLM"/>
    </source>
</evidence>
<dbReference type="GO" id="GO:0016491">
    <property type="term" value="F:oxidoreductase activity"/>
    <property type="evidence" value="ECO:0007669"/>
    <property type="project" value="UniProtKB-KW"/>
</dbReference>
<feature type="binding site" evidence="15">
    <location>
        <position position="268"/>
    </location>
    <ligand>
        <name>[2Fe-2S] cluster</name>
        <dbReference type="ChEBI" id="CHEBI:190135"/>
        <label>2</label>
    </ligand>
</feature>
<dbReference type="InterPro" id="IPR037165">
    <property type="entry name" value="AldOxase/xan_DH_Mopterin-bd_sf"/>
</dbReference>
<feature type="active site" description="Proton acceptor" evidence="13">
    <location>
        <position position="1409"/>
    </location>
</feature>
<feature type="domain" description="2Fe-2S ferredoxin-type" evidence="17">
    <location>
        <begin position="124"/>
        <end position="210"/>
    </location>
</feature>
<dbReference type="PANTHER" id="PTHR45444">
    <property type="entry name" value="XANTHINE DEHYDROGENASE"/>
    <property type="match status" value="1"/>
</dbReference>
<dbReference type="GO" id="GO:0071949">
    <property type="term" value="F:FAD binding"/>
    <property type="evidence" value="ECO:0007669"/>
    <property type="project" value="InterPro"/>
</dbReference>
<feature type="binding site" evidence="15">
    <location>
        <position position="167"/>
    </location>
    <ligand>
        <name>[2Fe-2S] cluster</name>
        <dbReference type="ChEBI" id="CHEBI:190135"/>
        <label>1</label>
    </ligand>
</feature>
<dbReference type="InterPro" id="IPR000674">
    <property type="entry name" value="Ald_Oxase/Xan_DH_a/b"/>
</dbReference>
<dbReference type="GO" id="GO:0051537">
    <property type="term" value="F:2 iron, 2 sulfur cluster binding"/>
    <property type="evidence" value="ECO:0007669"/>
    <property type="project" value="UniProtKB-KW"/>
</dbReference>
<feature type="binding site" evidence="14">
    <location>
        <position position="1151"/>
    </location>
    <ligand>
        <name>substrate</name>
    </ligand>
</feature>
<evidence type="ECO:0000256" key="3">
    <source>
        <dbReference type="ARBA" id="ARBA00022505"/>
    </source>
</evidence>
<dbReference type="SUPFAM" id="SSF56176">
    <property type="entry name" value="FAD-binding/transporter-associated domain-like"/>
    <property type="match status" value="1"/>
</dbReference>
<evidence type="ECO:0000256" key="7">
    <source>
        <dbReference type="ARBA" id="ARBA00022827"/>
    </source>
</evidence>
<feature type="binding site" evidence="15">
    <location>
        <position position="908"/>
    </location>
    <ligand>
        <name>Mo-molybdopterin</name>
        <dbReference type="ChEBI" id="CHEBI:71302"/>
    </ligand>
    <ligandPart>
        <name>Mo</name>
        <dbReference type="ChEBI" id="CHEBI:28685"/>
    </ligandPart>
</feature>
<dbReference type="InterPro" id="IPR046867">
    <property type="entry name" value="AldOxase/xan_DH_MoCoBD2"/>
</dbReference>
<protein>
    <recommendedName>
        <fullName evidence="21">Xanthine dehydrogenase</fullName>
    </recommendedName>
</protein>
<dbReference type="SUPFAM" id="SSF54665">
    <property type="entry name" value="CO dehydrogenase molybdoprotein N-domain-like"/>
    <property type="match status" value="1"/>
</dbReference>
<name>A0A0D9VVN0_9ORYZ</name>
<feature type="binding site" evidence="15">
    <location>
        <position position="232"/>
    </location>
    <ligand>
        <name>[2Fe-2S] cluster</name>
        <dbReference type="ChEBI" id="CHEBI:190135"/>
        <label>2</label>
    </ligand>
</feature>
<dbReference type="FunFam" id="3.30.365.10:FF:000003">
    <property type="entry name" value="Aldehyde oxidase 1"/>
    <property type="match status" value="1"/>
</dbReference>
<dbReference type="SMART" id="SM01092">
    <property type="entry name" value="CO_deh_flav_C"/>
    <property type="match status" value="1"/>
</dbReference>
<dbReference type="SUPFAM" id="SSF47741">
    <property type="entry name" value="CO dehydrogenase ISP C-domain like"/>
    <property type="match status" value="1"/>
</dbReference>
<comment type="cofactor">
    <cofactor evidence="1 14">
        <name>FAD</name>
        <dbReference type="ChEBI" id="CHEBI:57692"/>
    </cofactor>
</comment>
<feature type="binding site" evidence="15">
    <location>
        <position position="162"/>
    </location>
    <ligand>
        <name>[2Fe-2S] cluster</name>
        <dbReference type="ChEBI" id="CHEBI:190135"/>
        <label>1</label>
    </ligand>
</feature>
<dbReference type="PROSITE" id="PS51085">
    <property type="entry name" value="2FE2S_FER_2"/>
    <property type="match status" value="1"/>
</dbReference>
<dbReference type="HOGENOM" id="CLU_001681_1_2_1"/>
<keyword evidence="7 14" id="KW-0274">FAD</keyword>
<dbReference type="Pfam" id="PF01315">
    <property type="entry name" value="Ald_Xan_dh_C"/>
    <property type="match status" value="1"/>
</dbReference>
<dbReference type="InterPro" id="IPR005107">
    <property type="entry name" value="CO_DH_flav_C"/>
</dbReference>
<evidence type="ECO:0000256" key="8">
    <source>
        <dbReference type="ARBA" id="ARBA00023002"/>
    </source>
</evidence>
<evidence type="ECO:0000256" key="12">
    <source>
        <dbReference type="ARBA" id="ARBA00034078"/>
    </source>
</evidence>
<feature type="binding site" evidence="14">
    <location>
        <position position="500"/>
    </location>
    <ligand>
        <name>FAD</name>
        <dbReference type="ChEBI" id="CHEBI:57692"/>
    </ligand>
</feature>
<dbReference type="EnsemblPlants" id="LPERR03G19450.1">
    <property type="protein sequence ID" value="LPERR03G19450.1"/>
    <property type="gene ID" value="LPERR03G19450"/>
</dbReference>
<reference evidence="20" key="2">
    <citation type="submission" date="2013-12" db="EMBL/GenBank/DDBJ databases">
        <authorList>
            <person name="Yu Y."/>
            <person name="Lee S."/>
            <person name="de Baynast K."/>
            <person name="Wissotski M."/>
            <person name="Liu L."/>
            <person name="Talag J."/>
            <person name="Goicoechea J."/>
            <person name="Angelova A."/>
            <person name="Jetty R."/>
            <person name="Kudrna D."/>
            <person name="Golser W."/>
            <person name="Rivera L."/>
            <person name="Zhang J."/>
            <person name="Wing R."/>
        </authorList>
    </citation>
    <scope>NUCLEOTIDE SEQUENCE</scope>
</reference>
<comment type="cofactor">
    <cofactor evidence="15">
        <name>[2Fe-2S] cluster</name>
        <dbReference type="ChEBI" id="CHEBI:190135"/>
    </cofactor>
    <text evidence="15">Binds 2 [2Fe-2S] clusters.</text>
</comment>
<dbReference type="FunFam" id="3.10.20.30:FF:000015">
    <property type="entry name" value="Aldehyde oxidase 1"/>
    <property type="match status" value="1"/>
</dbReference>
<keyword evidence="20" id="KW-1185">Reference proteome</keyword>
<feature type="binding site" evidence="15">
    <location>
        <position position="235"/>
    </location>
    <ligand>
        <name>[2Fe-2S] cluster</name>
        <dbReference type="ChEBI" id="CHEBI:190135"/>
        <label>2</label>
    </ligand>
</feature>
<dbReference type="InterPro" id="IPR016208">
    <property type="entry name" value="Ald_Oxase/xanthine_DH-like"/>
</dbReference>
<evidence type="ECO:0000256" key="11">
    <source>
        <dbReference type="ARBA" id="ARBA00023027"/>
    </source>
</evidence>
<dbReference type="Pfam" id="PF20256">
    <property type="entry name" value="MoCoBD_2"/>
    <property type="match status" value="1"/>
</dbReference>
<evidence type="ECO:0000256" key="2">
    <source>
        <dbReference type="ARBA" id="ARBA00006849"/>
    </source>
</evidence>
<dbReference type="Gene3D" id="1.10.150.120">
    <property type="entry name" value="[2Fe-2S]-binding domain"/>
    <property type="match status" value="1"/>
</dbReference>
<dbReference type="Proteomes" id="UP000032180">
    <property type="component" value="Chromosome 3"/>
</dbReference>
<dbReference type="FunFam" id="3.30.43.10:FF:000001">
    <property type="entry name" value="Xanthine dehydrogenase/oxidase"/>
    <property type="match status" value="1"/>
</dbReference>
<dbReference type="InterPro" id="IPR036683">
    <property type="entry name" value="CO_DH_flav_C_dom_sf"/>
</dbReference>
<feature type="compositionally biased region" description="Low complexity" evidence="16">
    <location>
        <begin position="84"/>
        <end position="99"/>
    </location>
</feature>
<evidence type="ECO:0000313" key="20">
    <source>
        <dbReference type="Proteomes" id="UP000032180"/>
    </source>
</evidence>
<keyword evidence="3 15" id="KW-0500">Molybdenum</keyword>
<dbReference type="InterPro" id="IPR016166">
    <property type="entry name" value="FAD-bd_PCMH"/>
</dbReference>
<dbReference type="FunFam" id="3.30.465.10:FF:000004">
    <property type="entry name" value="Xanthine dehydrogenase/oxidase"/>
    <property type="match status" value="1"/>
</dbReference>
<dbReference type="STRING" id="77586.A0A0D9VVN0"/>
<dbReference type="InterPro" id="IPR036010">
    <property type="entry name" value="2Fe-2S_ferredoxin-like_sf"/>
</dbReference>
<feature type="compositionally biased region" description="Polar residues" evidence="16">
    <location>
        <begin position="26"/>
        <end position="35"/>
    </location>
</feature>
<keyword evidence="9 15" id="KW-0408">Iron</keyword>
<feature type="binding site" evidence="14">
    <location>
        <position position="477"/>
    </location>
    <ligand>
        <name>FAD</name>
        <dbReference type="ChEBI" id="CHEBI:57692"/>
    </ligand>
</feature>
<reference evidence="19" key="3">
    <citation type="submission" date="2015-04" db="UniProtKB">
        <authorList>
            <consortium name="EnsemblPlants"/>
        </authorList>
    </citation>
    <scope>IDENTIFICATION</scope>
</reference>
<dbReference type="Gene3D" id="3.90.1170.50">
    <property type="entry name" value="Aldehyde oxidase/xanthine dehydrogenase, a/b hammerhead"/>
    <property type="match status" value="1"/>
</dbReference>
<dbReference type="SUPFAM" id="SSF56003">
    <property type="entry name" value="Molybdenum cofactor-binding domain"/>
    <property type="match status" value="1"/>
</dbReference>
<dbReference type="Gene3D" id="3.10.20.30">
    <property type="match status" value="1"/>
</dbReference>
<feature type="binding site" evidence="14">
    <location>
        <position position="562"/>
    </location>
    <ligand>
        <name>FAD</name>
        <dbReference type="ChEBI" id="CHEBI:57692"/>
    </ligand>
</feature>
<evidence type="ECO:0000256" key="15">
    <source>
        <dbReference type="PIRSR" id="PIRSR000127-3"/>
    </source>
</evidence>
<dbReference type="InterPro" id="IPR008274">
    <property type="entry name" value="AldOxase/xan_DH_MoCoBD1"/>
</dbReference>
<dbReference type="Gene3D" id="3.30.465.10">
    <property type="match status" value="1"/>
</dbReference>
<comment type="similarity">
    <text evidence="2">Belongs to the xanthine dehydrogenase family.</text>
</comment>
<dbReference type="InterPro" id="IPR036318">
    <property type="entry name" value="FAD-bd_PCMH-like_sf"/>
</dbReference>
<dbReference type="InterPro" id="IPR016167">
    <property type="entry name" value="FAD-bd_PCMH_sub1"/>
</dbReference>
<dbReference type="Pfam" id="PF03450">
    <property type="entry name" value="CO_deh_flav_C"/>
    <property type="match status" value="1"/>
</dbReference>
<evidence type="ECO:0000313" key="19">
    <source>
        <dbReference type="EnsemblPlants" id="LPERR03G19450.1"/>
    </source>
</evidence>
<keyword evidence="10 15" id="KW-0411">Iron-sulfur</keyword>
<keyword evidence="11" id="KW-0520">NAD</keyword>